<organism evidence="1 2">
    <name type="scientific">Candidatus Bilophila faecipullorum</name>
    <dbReference type="NCBI Taxonomy" id="2838482"/>
    <lineage>
        <taxon>Bacteria</taxon>
        <taxon>Pseudomonadati</taxon>
        <taxon>Thermodesulfobacteriota</taxon>
        <taxon>Desulfovibrionia</taxon>
        <taxon>Desulfovibrionales</taxon>
        <taxon>Desulfovibrionaceae</taxon>
        <taxon>Bilophila</taxon>
    </lineage>
</organism>
<gene>
    <name evidence="1" type="ORF">H9874_00250</name>
</gene>
<dbReference type="Pfam" id="PF06892">
    <property type="entry name" value="Phage_CP76"/>
    <property type="match status" value="1"/>
</dbReference>
<comment type="caution">
    <text evidence="1">The sequence shown here is derived from an EMBL/GenBank/DDBJ whole genome shotgun (WGS) entry which is preliminary data.</text>
</comment>
<evidence type="ECO:0000313" key="1">
    <source>
        <dbReference type="EMBL" id="HIW77565.1"/>
    </source>
</evidence>
<accession>A0A9D1U8W8</accession>
<name>A0A9D1U8W8_9BACT</name>
<dbReference type="AlphaFoldDB" id="A0A9D1U8W8"/>
<proteinExistence type="predicted"/>
<dbReference type="GO" id="GO:0003677">
    <property type="term" value="F:DNA binding"/>
    <property type="evidence" value="ECO:0007669"/>
    <property type="project" value="InterPro"/>
</dbReference>
<sequence>MKIPTHEHIIEAVRAAARRYPGGVAALAAVMDMAPSSLGNVLNPYADRTAVKLGLEQALFIMREAGDVSALRLMAAEFGYSLLPMGAQPDHDVSGEQLDDVQKLARYQEAIRRREPRSVRLQKLGDFLDDVMETETAVRMEEGQAWRPGHGFVSIREAEKGR</sequence>
<protein>
    <submittedName>
        <fullName evidence="1">Uncharacterized protein</fullName>
    </submittedName>
</protein>
<reference evidence="1" key="2">
    <citation type="submission" date="2021-04" db="EMBL/GenBank/DDBJ databases">
        <authorList>
            <person name="Gilroy R."/>
        </authorList>
    </citation>
    <scope>NUCLEOTIDE SEQUENCE</scope>
    <source>
        <strain evidence="1">ChiSxjej5B17-1746</strain>
    </source>
</reference>
<dbReference type="Proteomes" id="UP000824264">
    <property type="component" value="Unassembled WGS sequence"/>
</dbReference>
<evidence type="ECO:0000313" key="2">
    <source>
        <dbReference type="Proteomes" id="UP000824264"/>
    </source>
</evidence>
<reference evidence="1" key="1">
    <citation type="journal article" date="2021" name="PeerJ">
        <title>Extensive microbial diversity within the chicken gut microbiome revealed by metagenomics and culture.</title>
        <authorList>
            <person name="Gilroy R."/>
            <person name="Ravi A."/>
            <person name="Getino M."/>
            <person name="Pursley I."/>
            <person name="Horton D.L."/>
            <person name="Alikhan N.F."/>
            <person name="Baker D."/>
            <person name="Gharbi K."/>
            <person name="Hall N."/>
            <person name="Watson M."/>
            <person name="Adriaenssens E.M."/>
            <person name="Foster-Nyarko E."/>
            <person name="Jarju S."/>
            <person name="Secka A."/>
            <person name="Antonio M."/>
            <person name="Oren A."/>
            <person name="Chaudhuri R.R."/>
            <person name="La Ragione R."/>
            <person name="Hildebrand F."/>
            <person name="Pallen M.J."/>
        </authorList>
    </citation>
    <scope>NUCLEOTIDE SEQUENCE</scope>
    <source>
        <strain evidence="1">ChiSxjej5B17-1746</strain>
    </source>
</reference>
<dbReference type="EMBL" id="DXGI01000011">
    <property type="protein sequence ID" value="HIW77565.1"/>
    <property type="molecule type" value="Genomic_DNA"/>
</dbReference>
<dbReference type="InterPro" id="IPR009679">
    <property type="entry name" value="Phage_186_CII-like"/>
</dbReference>